<proteinExistence type="predicted"/>
<sequence length="112" mass="12328">MIEYTKHIKMLASVLDEKDFISPDRTEELLNSVRGGVHLSIDGNCGCALLGVNLQEGEAEFVEIDEAEKGDGYMSAANRATVRALRKLTARCYPEGNKSLPYYTGDHPFFGA</sequence>
<evidence type="ECO:0000313" key="1">
    <source>
        <dbReference type="EMBL" id="PCJ24130.1"/>
    </source>
</evidence>
<comment type="caution">
    <text evidence="1">The sequence shown here is derived from an EMBL/GenBank/DDBJ whole genome shotgun (WGS) entry which is preliminary data.</text>
</comment>
<protein>
    <submittedName>
        <fullName evidence="1">Uncharacterized protein</fullName>
    </submittedName>
</protein>
<gene>
    <name evidence="1" type="ORF">COA96_10315</name>
</gene>
<evidence type="ECO:0000313" key="2">
    <source>
        <dbReference type="Proteomes" id="UP000218327"/>
    </source>
</evidence>
<accession>A0A2A5AYC3</accession>
<dbReference type="AlphaFoldDB" id="A0A2A5AYC3"/>
<name>A0A2A5AYC3_9GAMM</name>
<dbReference type="EMBL" id="NVVJ01000030">
    <property type="protein sequence ID" value="PCJ24130.1"/>
    <property type="molecule type" value="Genomic_DNA"/>
</dbReference>
<organism evidence="1 2">
    <name type="scientific">SAR86 cluster bacterium</name>
    <dbReference type="NCBI Taxonomy" id="2030880"/>
    <lineage>
        <taxon>Bacteria</taxon>
        <taxon>Pseudomonadati</taxon>
        <taxon>Pseudomonadota</taxon>
        <taxon>Gammaproteobacteria</taxon>
        <taxon>SAR86 cluster</taxon>
    </lineage>
</organism>
<reference evidence="2" key="1">
    <citation type="submission" date="2017-08" db="EMBL/GenBank/DDBJ databases">
        <title>A dynamic microbial community with high functional redundancy inhabits the cold, oxic subseafloor aquifer.</title>
        <authorList>
            <person name="Tully B.J."/>
            <person name="Wheat C.G."/>
            <person name="Glazer B.T."/>
            <person name="Huber J.A."/>
        </authorList>
    </citation>
    <scope>NUCLEOTIDE SEQUENCE [LARGE SCALE GENOMIC DNA]</scope>
</reference>
<dbReference type="Proteomes" id="UP000218327">
    <property type="component" value="Unassembled WGS sequence"/>
</dbReference>